<dbReference type="PANTHER" id="PTHR31072:SF226">
    <property type="entry name" value="TRANSCRIPTION FACTOR TCP18"/>
    <property type="match status" value="1"/>
</dbReference>
<feature type="region of interest" description="Disordered" evidence="6">
    <location>
        <begin position="86"/>
        <end position="114"/>
    </location>
</feature>
<organism evidence="9 10">
    <name type="scientific">Zingiber officinale</name>
    <name type="common">Ginger</name>
    <name type="synonym">Amomum zingiber</name>
    <dbReference type="NCBI Taxonomy" id="94328"/>
    <lineage>
        <taxon>Eukaryota</taxon>
        <taxon>Viridiplantae</taxon>
        <taxon>Streptophyta</taxon>
        <taxon>Embryophyta</taxon>
        <taxon>Tracheophyta</taxon>
        <taxon>Spermatophyta</taxon>
        <taxon>Magnoliopsida</taxon>
        <taxon>Liliopsida</taxon>
        <taxon>Zingiberales</taxon>
        <taxon>Zingiberaceae</taxon>
        <taxon>Zingiber</taxon>
    </lineage>
</organism>
<evidence type="ECO:0000256" key="4">
    <source>
        <dbReference type="ARBA" id="ARBA00023163"/>
    </source>
</evidence>
<dbReference type="InterPro" id="IPR017888">
    <property type="entry name" value="CYC/TB1_R_domain"/>
</dbReference>
<feature type="compositionally biased region" description="Basic and acidic residues" evidence="6">
    <location>
        <begin position="246"/>
        <end position="277"/>
    </location>
</feature>
<evidence type="ECO:0000256" key="1">
    <source>
        <dbReference type="ARBA" id="ARBA00004123"/>
    </source>
</evidence>
<proteinExistence type="predicted"/>
<evidence type="ECO:0000259" key="7">
    <source>
        <dbReference type="PROSITE" id="PS51369"/>
    </source>
</evidence>
<reference evidence="9 10" key="1">
    <citation type="submission" date="2020-08" db="EMBL/GenBank/DDBJ databases">
        <title>Plant Genome Project.</title>
        <authorList>
            <person name="Zhang R.-G."/>
        </authorList>
    </citation>
    <scope>NUCLEOTIDE SEQUENCE [LARGE SCALE GENOMIC DNA]</scope>
    <source>
        <tissue evidence="9">Rhizome</tissue>
    </source>
</reference>
<keyword evidence="4" id="KW-0804">Transcription</keyword>
<dbReference type="InterPro" id="IPR017887">
    <property type="entry name" value="TF_TCP_subgr"/>
</dbReference>
<keyword evidence="2" id="KW-0805">Transcription regulation</keyword>
<comment type="caution">
    <text evidence="9">The sequence shown here is derived from an EMBL/GenBank/DDBJ whole genome shotgun (WGS) entry which is preliminary data.</text>
</comment>
<keyword evidence="3" id="KW-0238">DNA-binding</keyword>
<dbReference type="Proteomes" id="UP000734854">
    <property type="component" value="Unassembled WGS sequence"/>
</dbReference>
<feature type="compositionally biased region" description="Low complexity" evidence="6">
    <location>
        <begin position="91"/>
        <end position="107"/>
    </location>
</feature>
<evidence type="ECO:0000256" key="3">
    <source>
        <dbReference type="ARBA" id="ARBA00023125"/>
    </source>
</evidence>
<evidence type="ECO:0008006" key="11">
    <source>
        <dbReference type="Google" id="ProtNLM"/>
    </source>
</evidence>
<comment type="subcellular location">
    <subcellularLocation>
        <location evidence="1">Nucleus</location>
    </subcellularLocation>
</comment>
<dbReference type="InterPro" id="IPR005333">
    <property type="entry name" value="Transcription_factor_TCP"/>
</dbReference>
<keyword evidence="5" id="KW-0539">Nucleus</keyword>
<evidence type="ECO:0000313" key="10">
    <source>
        <dbReference type="Proteomes" id="UP000734854"/>
    </source>
</evidence>
<evidence type="ECO:0000313" key="9">
    <source>
        <dbReference type="EMBL" id="KAG6521144.1"/>
    </source>
</evidence>
<dbReference type="EMBL" id="JACMSC010000005">
    <property type="protein sequence ID" value="KAG6521144.1"/>
    <property type="molecule type" value="Genomic_DNA"/>
</dbReference>
<feature type="compositionally biased region" description="Polar residues" evidence="6">
    <location>
        <begin position="8"/>
        <end position="24"/>
    </location>
</feature>
<dbReference type="PROSITE" id="PS51369">
    <property type="entry name" value="TCP"/>
    <property type="match status" value="1"/>
</dbReference>
<protein>
    <recommendedName>
        <fullName evidence="11">Teosinte branched 1</fullName>
    </recommendedName>
</protein>
<gene>
    <name evidence="9" type="ORF">ZIOFF_018210</name>
</gene>
<dbReference type="GO" id="GO:2000032">
    <property type="term" value="P:regulation of secondary shoot formation"/>
    <property type="evidence" value="ECO:0007669"/>
    <property type="project" value="TreeGrafter"/>
</dbReference>
<dbReference type="GO" id="GO:0003700">
    <property type="term" value="F:DNA-binding transcription factor activity"/>
    <property type="evidence" value="ECO:0007669"/>
    <property type="project" value="InterPro"/>
</dbReference>
<dbReference type="Pfam" id="PF03634">
    <property type="entry name" value="TCP"/>
    <property type="match status" value="1"/>
</dbReference>
<evidence type="ECO:0000259" key="8">
    <source>
        <dbReference type="PROSITE" id="PS51370"/>
    </source>
</evidence>
<evidence type="ECO:0000256" key="5">
    <source>
        <dbReference type="ARBA" id="ARBA00023242"/>
    </source>
</evidence>
<sequence length="277" mass="30513">MKMPPYPLQSSTLDPEKSFSPNQQVVFSTSPSTLNLSPYPYPHPYCFSSISSPSFSDLSTSNYDSLLEASLDGVSVVAAAPSPPLPHPAAKEVAGPAAAKPAAGTEPSNRRKRFRTDRHSKILTSQGLRDRRMRLSLGVARQFFRLQDMLGFDKASHTINWLLHQSKPAIDLLATCSALNNTNTQTLNSSGIFWTTQSSASSECEVVSSYSTPKAMPTTDVTPLFPPPSKPKGHSRFAVEASLDGRFTRESREKARVRARERTMEKKKTNSSEHHQF</sequence>
<accession>A0A8J5LLY3</accession>
<feature type="region of interest" description="Disordered" evidence="6">
    <location>
        <begin position="1"/>
        <end position="24"/>
    </location>
</feature>
<dbReference type="GO" id="GO:0005634">
    <property type="term" value="C:nucleus"/>
    <property type="evidence" value="ECO:0007669"/>
    <property type="project" value="UniProtKB-SubCell"/>
</dbReference>
<feature type="domain" description="TCP" evidence="7">
    <location>
        <begin position="115"/>
        <end position="173"/>
    </location>
</feature>
<keyword evidence="10" id="KW-1185">Reference proteome</keyword>
<feature type="region of interest" description="Disordered" evidence="6">
    <location>
        <begin position="218"/>
        <end position="277"/>
    </location>
</feature>
<dbReference type="PANTHER" id="PTHR31072">
    <property type="entry name" value="TRANSCRIPTION FACTOR TCP4-RELATED"/>
    <property type="match status" value="1"/>
</dbReference>
<feature type="domain" description="R" evidence="8">
    <location>
        <begin position="249"/>
        <end position="266"/>
    </location>
</feature>
<evidence type="ECO:0000256" key="6">
    <source>
        <dbReference type="SAM" id="MobiDB-lite"/>
    </source>
</evidence>
<name>A0A8J5LLY3_ZINOF</name>
<dbReference type="OrthoDB" id="1896834at2759"/>
<dbReference type="GO" id="GO:0043565">
    <property type="term" value="F:sequence-specific DNA binding"/>
    <property type="evidence" value="ECO:0007669"/>
    <property type="project" value="TreeGrafter"/>
</dbReference>
<evidence type="ECO:0000256" key="2">
    <source>
        <dbReference type="ARBA" id="ARBA00023015"/>
    </source>
</evidence>
<dbReference type="PROSITE" id="PS51370">
    <property type="entry name" value="R"/>
    <property type="match status" value="1"/>
</dbReference>
<dbReference type="AlphaFoldDB" id="A0A8J5LLY3"/>